<accession>A0A5B7G2R1</accession>
<evidence type="ECO:0000313" key="3">
    <source>
        <dbReference type="Proteomes" id="UP000324222"/>
    </source>
</evidence>
<feature type="region of interest" description="Disordered" evidence="1">
    <location>
        <begin position="1"/>
        <end position="21"/>
    </location>
</feature>
<reference evidence="2 3" key="1">
    <citation type="submission" date="2019-05" db="EMBL/GenBank/DDBJ databases">
        <title>Another draft genome of Portunus trituberculatus and its Hox gene families provides insights of decapod evolution.</title>
        <authorList>
            <person name="Jeong J.-H."/>
            <person name="Song I."/>
            <person name="Kim S."/>
            <person name="Choi T."/>
            <person name="Kim D."/>
            <person name="Ryu S."/>
            <person name="Kim W."/>
        </authorList>
    </citation>
    <scope>NUCLEOTIDE SEQUENCE [LARGE SCALE GENOMIC DNA]</scope>
    <source>
        <tissue evidence="2">Muscle</tissue>
    </source>
</reference>
<dbReference type="AlphaFoldDB" id="A0A5B7G2R1"/>
<name>A0A5B7G2R1_PORTR</name>
<evidence type="ECO:0000256" key="1">
    <source>
        <dbReference type="SAM" id="MobiDB-lite"/>
    </source>
</evidence>
<dbReference type="EMBL" id="VSRR010010246">
    <property type="protein sequence ID" value="MPC51543.1"/>
    <property type="molecule type" value="Genomic_DNA"/>
</dbReference>
<sequence>MNPPSKHYLPSVSLPQTTVWH</sequence>
<gene>
    <name evidence="2" type="ORF">E2C01_045391</name>
</gene>
<organism evidence="2 3">
    <name type="scientific">Portunus trituberculatus</name>
    <name type="common">Swimming crab</name>
    <name type="synonym">Neptunus trituberculatus</name>
    <dbReference type="NCBI Taxonomy" id="210409"/>
    <lineage>
        <taxon>Eukaryota</taxon>
        <taxon>Metazoa</taxon>
        <taxon>Ecdysozoa</taxon>
        <taxon>Arthropoda</taxon>
        <taxon>Crustacea</taxon>
        <taxon>Multicrustacea</taxon>
        <taxon>Malacostraca</taxon>
        <taxon>Eumalacostraca</taxon>
        <taxon>Eucarida</taxon>
        <taxon>Decapoda</taxon>
        <taxon>Pleocyemata</taxon>
        <taxon>Brachyura</taxon>
        <taxon>Eubrachyura</taxon>
        <taxon>Portunoidea</taxon>
        <taxon>Portunidae</taxon>
        <taxon>Portuninae</taxon>
        <taxon>Portunus</taxon>
    </lineage>
</organism>
<keyword evidence="3" id="KW-1185">Reference proteome</keyword>
<evidence type="ECO:0000313" key="2">
    <source>
        <dbReference type="EMBL" id="MPC51543.1"/>
    </source>
</evidence>
<dbReference type="Proteomes" id="UP000324222">
    <property type="component" value="Unassembled WGS sequence"/>
</dbReference>
<proteinExistence type="predicted"/>
<protein>
    <submittedName>
        <fullName evidence="2">Uncharacterized protein</fullName>
    </submittedName>
</protein>
<comment type="caution">
    <text evidence="2">The sequence shown here is derived from an EMBL/GenBank/DDBJ whole genome shotgun (WGS) entry which is preliminary data.</text>
</comment>